<dbReference type="GO" id="GO:0004356">
    <property type="term" value="F:glutamine synthetase activity"/>
    <property type="evidence" value="ECO:0007669"/>
    <property type="project" value="InterPro"/>
</dbReference>
<dbReference type="Gene3D" id="3.10.20.70">
    <property type="entry name" value="Glutamine synthetase, N-terminal domain"/>
    <property type="match status" value="1"/>
</dbReference>
<evidence type="ECO:0000256" key="6">
    <source>
        <dbReference type="RuleBase" id="RU000384"/>
    </source>
</evidence>
<keyword evidence="3" id="KW-0547">Nucleotide-binding</keyword>
<dbReference type="SUPFAM" id="SSF55931">
    <property type="entry name" value="Glutamine synthetase/guanido kinase"/>
    <property type="match status" value="1"/>
</dbReference>
<comment type="similarity">
    <text evidence="1 5 6">Belongs to the glutamine synthetase family.</text>
</comment>
<dbReference type="SUPFAM" id="SSF54368">
    <property type="entry name" value="Glutamine synthetase, N-terminal domain"/>
    <property type="match status" value="1"/>
</dbReference>
<dbReference type="Pfam" id="PF00120">
    <property type="entry name" value="Gln-synt_C"/>
    <property type="match status" value="1"/>
</dbReference>
<evidence type="ECO:0000313" key="11">
    <source>
        <dbReference type="Proteomes" id="UP000000771"/>
    </source>
</evidence>
<sequence>MVVDESQQRAQRDLEDRSGSDVSALGDARQVALVYVDLAGIARVKTIPAEGFAVACDAGVGMSPVFDAFLTDDSITSSSVSGGPMDDLRLRPDPRFLRPLAPLDGWAFAPVDRFRRDGTPYELCTRSALQREVALLADAGASATMGIELEWVVGLAGQDDFVPATSGPAYGLSRVIELADYLRSLYDALETAGLAVAQLHPEYAPAQFELSLAPSDPVGAADASVLARSVIRAVGERYGLRTSFAPVVDVGGVGNGGHIHLGLYRDGEPIFAGGDGPGGVRPEGESVIAWLLEELPAILAIAAPHPVSYLRLVPSHWAGAYRVWGIENREAALRLVPAATLVDGRAANVELKGADLGANPYLLATSLLGIARHALADPRTPPPPVEGDPAHHGGLERLPGDLAATLGALRSSELLQDVLGRSFLTAIGAVREAELARFADATPEELVAAMRWSWS</sequence>
<dbReference type="InterPro" id="IPR036651">
    <property type="entry name" value="Gln_synt_N_sf"/>
</dbReference>
<gene>
    <name evidence="10" type="ordered locus">Afer_1967</name>
</gene>
<proteinExistence type="inferred from homology"/>
<accession>C7M1X4</accession>
<dbReference type="KEGG" id="afo:Afer_1967"/>
<dbReference type="Proteomes" id="UP000000771">
    <property type="component" value="Chromosome"/>
</dbReference>
<dbReference type="GO" id="GO:0006542">
    <property type="term" value="P:glutamine biosynthetic process"/>
    <property type="evidence" value="ECO:0007669"/>
    <property type="project" value="InterPro"/>
</dbReference>
<feature type="compositionally biased region" description="Basic and acidic residues" evidence="7">
    <location>
        <begin position="1"/>
        <end position="19"/>
    </location>
</feature>
<evidence type="ECO:0000256" key="2">
    <source>
        <dbReference type="ARBA" id="ARBA00022598"/>
    </source>
</evidence>
<keyword evidence="4" id="KW-0067">ATP-binding</keyword>
<dbReference type="SMART" id="SM01230">
    <property type="entry name" value="Gln-synt_C"/>
    <property type="match status" value="1"/>
</dbReference>
<dbReference type="Gene3D" id="3.30.590.10">
    <property type="entry name" value="Glutamine synthetase/guanido kinase, catalytic domain"/>
    <property type="match status" value="1"/>
</dbReference>
<keyword evidence="11" id="KW-1185">Reference proteome</keyword>
<feature type="domain" description="GS beta-grasp" evidence="8">
    <location>
        <begin position="26"/>
        <end position="118"/>
    </location>
</feature>
<dbReference type="EMBL" id="CP001631">
    <property type="protein sequence ID" value="ACU54871.1"/>
    <property type="molecule type" value="Genomic_DNA"/>
</dbReference>
<dbReference type="STRING" id="525909.Afer_1967"/>
<dbReference type="PANTHER" id="PTHR43785">
    <property type="entry name" value="GAMMA-GLUTAMYLPUTRESCINE SYNTHETASE"/>
    <property type="match status" value="1"/>
</dbReference>
<evidence type="ECO:0000256" key="3">
    <source>
        <dbReference type="ARBA" id="ARBA00022741"/>
    </source>
</evidence>
<dbReference type="PROSITE" id="PS51986">
    <property type="entry name" value="GS_BETA_GRASP"/>
    <property type="match status" value="1"/>
</dbReference>
<dbReference type="PROSITE" id="PS51987">
    <property type="entry name" value="GS_CATALYTIC"/>
    <property type="match status" value="1"/>
</dbReference>
<feature type="region of interest" description="Disordered" evidence="7">
    <location>
        <begin position="1"/>
        <end position="21"/>
    </location>
</feature>
<dbReference type="GO" id="GO:0005524">
    <property type="term" value="F:ATP binding"/>
    <property type="evidence" value="ECO:0007669"/>
    <property type="project" value="UniProtKB-KW"/>
</dbReference>
<dbReference type="eggNOG" id="COG0174">
    <property type="taxonomic scope" value="Bacteria"/>
</dbReference>
<dbReference type="PANTHER" id="PTHR43785:SF12">
    <property type="entry name" value="TYPE-1 GLUTAMINE SYNTHETASE 2"/>
    <property type="match status" value="1"/>
</dbReference>
<name>C7M1X4_ACIFD</name>
<protein>
    <submittedName>
        <fullName evidence="10">Glutamine synthetase catalytic region</fullName>
    </submittedName>
</protein>
<evidence type="ECO:0000256" key="1">
    <source>
        <dbReference type="ARBA" id="ARBA00009897"/>
    </source>
</evidence>
<evidence type="ECO:0000256" key="5">
    <source>
        <dbReference type="PROSITE-ProRule" id="PRU01330"/>
    </source>
</evidence>
<organism evidence="10 11">
    <name type="scientific">Acidimicrobium ferrooxidans (strain DSM 10331 / JCM 15462 / NBRC 103882 / ICP)</name>
    <dbReference type="NCBI Taxonomy" id="525909"/>
    <lineage>
        <taxon>Bacteria</taxon>
        <taxon>Bacillati</taxon>
        <taxon>Actinomycetota</taxon>
        <taxon>Acidimicrobiia</taxon>
        <taxon>Acidimicrobiales</taxon>
        <taxon>Acidimicrobiaceae</taxon>
        <taxon>Acidimicrobium</taxon>
    </lineage>
</organism>
<feature type="domain" description="GS catalytic" evidence="9">
    <location>
        <begin position="125"/>
        <end position="455"/>
    </location>
</feature>
<evidence type="ECO:0000256" key="4">
    <source>
        <dbReference type="ARBA" id="ARBA00022840"/>
    </source>
</evidence>
<keyword evidence="2" id="KW-0436">Ligase</keyword>
<evidence type="ECO:0000259" key="9">
    <source>
        <dbReference type="PROSITE" id="PS51987"/>
    </source>
</evidence>
<reference evidence="10 11" key="1">
    <citation type="journal article" date="2009" name="Stand. Genomic Sci.">
        <title>Complete genome sequence of Acidimicrobium ferrooxidans type strain (ICP).</title>
        <authorList>
            <person name="Clum A."/>
            <person name="Nolan M."/>
            <person name="Lang E."/>
            <person name="Glavina Del Rio T."/>
            <person name="Tice H."/>
            <person name="Copeland A."/>
            <person name="Cheng J.F."/>
            <person name="Lucas S."/>
            <person name="Chen F."/>
            <person name="Bruce D."/>
            <person name="Goodwin L."/>
            <person name="Pitluck S."/>
            <person name="Ivanova N."/>
            <person name="Mavrommatis K."/>
            <person name="Mikhailova N."/>
            <person name="Pati A."/>
            <person name="Chen A."/>
            <person name="Palaniappan K."/>
            <person name="Goker M."/>
            <person name="Spring S."/>
            <person name="Land M."/>
            <person name="Hauser L."/>
            <person name="Chang Y.J."/>
            <person name="Jeffries C.C."/>
            <person name="Chain P."/>
            <person name="Bristow J."/>
            <person name="Eisen J.A."/>
            <person name="Markowitz V."/>
            <person name="Hugenholtz P."/>
            <person name="Kyrpides N.C."/>
            <person name="Klenk H.P."/>
            <person name="Lapidus A."/>
        </authorList>
    </citation>
    <scope>NUCLEOTIDE SEQUENCE [LARGE SCALE GENOMIC DNA]</scope>
    <source>
        <strain evidence="11">DSM 10331 / JCM 15462 / NBRC 103882 / ICP</strain>
    </source>
</reference>
<evidence type="ECO:0000259" key="8">
    <source>
        <dbReference type="PROSITE" id="PS51986"/>
    </source>
</evidence>
<dbReference type="InterPro" id="IPR014746">
    <property type="entry name" value="Gln_synth/guanido_kin_cat_dom"/>
</dbReference>
<evidence type="ECO:0000256" key="7">
    <source>
        <dbReference type="SAM" id="MobiDB-lite"/>
    </source>
</evidence>
<dbReference type="RefSeq" id="WP_015799347.1">
    <property type="nucleotide sequence ID" value="NC_013124.1"/>
</dbReference>
<dbReference type="HOGENOM" id="CLU_017290_6_0_11"/>
<dbReference type="InterPro" id="IPR008146">
    <property type="entry name" value="Gln_synth_cat_dom"/>
</dbReference>
<dbReference type="InterPro" id="IPR008147">
    <property type="entry name" value="Gln_synt_N"/>
</dbReference>
<evidence type="ECO:0000313" key="10">
    <source>
        <dbReference type="EMBL" id="ACU54871.1"/>
    </source>
</evidence>
<dbReference type="AlphaFoldDB" id="C7M1X4"/>